<dbReference type="VEuPathDB" id="FungiDB:PV10_08849"/>
<dbReference type="OrthoDB" id="10298000at2759"/>
<feature type="region of interest" description="Disordered" evidence="1">
    <location>
        <begin position="1"/>
        <end position="21"/>
    </location>
</feature>
<protein>
    <submittedName>
        <fullName evidence="2">Uncharacterized protein</fullName>
    </submittedName>
</protein>
<feature type="region of interest" description="Disordered" evidence="1">
    <location>
        <begin position="257"/>
        <end position="307"/>
    </location>
</feature>
<sequence length="307" mass="33866">MSSSTTSTTDQGAGAANEALPPLEETFMVGSPGSELEFIDTLLAGPINPQLPMCNMQVFPVHDQPTPKDIFPYLGACISLGQGCIVTREFLQFAYRNNTHNLNIEPIDPLNPDIHINIMIHDSWGKQHTIQIAAKSKIPFLLKSRRVNDKQPFLLRLNLPCLVTANKCSILPGPTSAKDGVVMWIGCGDFPPTGMPGNGITQISSTDWLVQCDHKREENGEVIVPHLGPYYRIRGCPDEVIVENAWIHARGGIWGFVGDEDSDADDEGDYDDEYEDSDADDEGDYDDEYEDSDDSTETIRPAHSSGW</sequence>
<evidence type="ECO:0000256" key="1">
    <source>
        <dbReference type="SAM" id="MobiDB-lite"/>
    </source>
</evidence>
<accession>A0A438N2Y5</accession>
<dbReference type="Proteomes" id="UP000288859">
    <property type="component" value="Unassembled WGS sequence"/>
</dbReference>
<proteinExistence type="predicted"/>
<organism evidence="2 3">
    <name type="scientific">Exophiala mesophila</name>
    <name type="common">Black yeast-like fungus</name>
    <dbReference type="NCBI Taxonomy" id="212818"/>
    <lineage>
        <taxon>Eukaryota</taxon>
        <taxon>Fungi</taxon>
        <taxon>Dikarya</taxon>
        <taxon>Ascomycota</taxon>
        <taxon>Pezizomycotina</taxon>
        <taxon>Eurotiomycetes</taxon>
        <taxon>Chaetothyriomycetidae</taxon>
        <taxon>Chaetothyriales</taxon>
        <taxon>Herpotrichiellaceae</taxon>
        <taxon>Exophiala</taxon>
    </lineage>
</organism>
<dbReference type="AlphaFoldDB" id="A0A438N2Y5"/>
<name>A0A438N2Y5_EXOME</name>
<gene>
    <name evidence="2" type="ORF">B0A52_06284</name>
</gene>
<feature type="compositionally biased region" description="Acidic residues" evidence="1">
    <location>
        <begin position="258"/>
        <end position="296"/>
    </location>
</feature>
<evidence type="ECO:0000313" key="2">
    <source>
        <dbReference type="EMBL" id="RVX70112.1"/>
    </source>
</evidence>
<reference evidence="2 3" key="1">
    <citation type="submission" date="2017-03" db="EMBL/GenBank/DDBJ databases">
        <title>Genomes of endolithic fungi from Antarctica.</title>
        <authorList>
            <person name="Coleine C."/>
            <person name="Masonjones S."/>
            <person name="Stajich J.E."/>
        </authorList>
    </citation>
    <scope>NUCLEOTIDE SEQUENCE [LARGE SCALE GENOMIC DNA]</scope>
    <source>
        <strain evidence="2 3">CCFEE 6314</strain>
    </source>
</reference>
<evidence type="ECO:0000313" key="3">
    <source>
        <dbReference type="Proteomes" id="UP000288859"/>
    </source>
</evidence>
<feature type="compositionally biased region" description="Polar residues" evidence="1">
    <location>
        <begin position="1"/>
        <end position="11"/>
    </location>
</feature>
<dbReference type="EMBL" id="NAJM01000025">
    <property type="protein sequence ID" value="RVX70112.1"/>
    <property type="molecule type" value="Genomic_DNA"/>
</dbReference>
<comment type="caution">
    <text evidence="2">The sequence shown here is derived from an EMBL/GenBank/DDBJ whole genome shotgun (WGS) entry which is preliminary data.</text>
</comment>